<keyword evidence="4" id="KW-0804">Transcription</keyword>
<dbReference type="PANTHER" id="PTHR30146">
    <property type="entry name" value="LACI-RELATED TRANSCRIPTIONAL REPRESSOR"/>
    <property type="match status" value="1"/>
</dbReference>
<dbReference type="Proteomes" id="UP000198953">
    <property type="component" value="Unassembled WGS sequence"/>
</dbReference>
<dbReference type="PANTHER" id="PTHR30146:SF148">
    <property type="entry name" value="HTH-TYPE TRANSCRIPTIONAL REPRESSOR PURR-RELATED"/>
    <property type="match status" value="1"/>
</dbReference>
<dbReference type="GO" id="GO:0000976">
    <property type="term" value="F:transcription cis-regulatory region binding"/>
    <property type="evidence" value="ECO:0007669"/>
    <property type="project" value="TreeGrafter"/>
</dbReference>
<dbReference type="PROSITE" id="PS00356">
    <property type="entry name" value="HTH_LACI_1"/>
    <property type="match status" value="1"/>
</dbReference>
<dbReference type="RefSeq" id="WP_091105398.1">
    <property type="nucleotide sequence ID" value="NZ_FOBF01000028.1"/>
</dbReference>
<dbReference type="PROSITE" id="PS50932">
    <property type="entry name" value="HTH_LACI_2"/>
    <property type="match status" value="1"/>
</dbReference>
<evidence type="ECO:0000256" key="1">
    <source>
        <dbReference type="ARBA" id="ARBA00022491"/>
    </source>
</evidence>
<sequence length="334" mass="36110">MITMSDVARHAGVSISTVSHVLNETRVVKEETRRRVLQAIKETGYSHNTIARSLVSGSTRTIGLALSAITNFYFADLVSAIEARAGEAGYTLLLADTHDDPEVELRVVTTLQQRRVDGILLATAAGPRGTALRHLQEAGTPTVLVDRCASPRFDQVGVENVQATADLVAHLAGHGHRRIGMVFGRRGLRTTAERLEGYRRGLRECGLEADDALMAGGNSNADDAERAVHLLLEGPRPPTALVVANNHMTIGAMRTLERLGVRVPGDIALAAYDDFEWAALFRPRLTTVAQPIAHIGGEAVRMLLERIGEPARKPRTVRLAPRLMLRDSCGCATG</sequence>
<evidence type="ECO:0000313" key="7">
    <source>
        <dbReference type="Proteomes" id="UP000198953"/>
    </source>
</evidence>
<dbReference type="SMART" id="SM00354">
    <property type="entry name" value="HTH_LACI"/>
    <property type="match status" value="1"/>
</dbReference>
<dbReference type="PRINTS" id="PR00036">
    <property type="entry name" value="HTHLACI"/>
</dbReference>
<dbReference type="CDD" id="cd06267">
    <property type="entry name" value="PBP1_LacI_sugar_binding-like"/>
    <property type="match status" value="1"/>
</dbReference>
<name>A0A1H8H9I4_9ACTN</name>
<dbReference type="InterPro" id="IPR028082">
    <property type="entry name" value="Peripla_BP_I"/>
</dbReference>
<dbReference type="InterPro" id="IPR000843">
    <property type="entry name" value="HTH_LacI"/>
</dbReference>
<keyword evidence="3" id="KW-0238">DNA-binding</keyword>
<dbReference type="AlphaFoldDB" id="A0A1H8H9I4"/>
<dbReference type="EMBL" id="FOBF01000028">
    <property type="protein sequence ID" value="SEN52856.1"/>
    <property type="molecule type" value="Genomic_DNA"/>
</dbReference>
<dbReference type="Pfam" id="PF00356">
    <property type="entry name" value="LacI"/>
    <property type="match status" value="1"/>
</dbReference>
<accession>A0A1H8H9I4</accession>
<dbReference type="SUPFAM" id="SSF53822">
    <property type="entry name" value="Periplasmic binding protein-like I"/>
    <property type="match status" value="1"/>
</dbReference>
<dbReference type="Gene3D" id="3.40.50.2300">
    <property type="match status" value="2"/>
</dbReference>
<dbReference type="STRING" id="46177.SAMN05660976_07766"/>
<dbReference type="InterPro" id="IPR046335">
    <property type="entry name" value="LacI/GalR-like_sensor"/>
</dbReference>
<evidence type="ECO:0000259" key="5">
    <source>
        <dbReference type="PROSITE" id="PS50932"/>
    </source>
</evidence>
<dbReference type="GO" id="GO:0003700">
    <property type="term" value="F:DNA-binding transcription factor activity"/>
    <property type="evidence" value="ECO:0007669"/>
    <property type="project" value="TreeGrafter"/>
</dbReference>
<gene>
    <name evidence="6" type="ORF">SAMN05660976_07766</name>
</gene>
<evidence type="ECO:0000256" key="3">
    <source>
        <dbReference type="ARBA" id="ARBA00023125"/>
    </source>
</evidence>
<keyword evidence="7" id="KW-1185">Reference proteome</keyword>
<proteinExistence type="predicted"/>
<evidence type="ECO:0000256" key="2">
    <source>
        <dbReference type="ARBA" id="ARBA00023015"/>
    </source>
</evidence>
<dbReference type="Pfam" id="PF13377">
    <property type="entry name" value="Peripla_BP_3"/>
    <property type="match status" value="1"/>
</dbReference>
<dbReference type="InterPro" id="IPR010982">
    <property type="entry name" value="Lambda_DNA-bd_dom_sf"/>
</dbReference>
<feature type="domain" description="HTH lacI-type" evidence="5">
    <location>
        <begin position="2"/>
        <end position="56"/>
    </location>
</feature>
<protein>
    <submittedName>
        <fullName evidence="6">Transcriptional regulator, LacI family</fullName>
    </submittedName>
</protein>
<evidence type="ECO:0000256" key="4">
    <source>
        <dbReference type="ARBA" id="ARBA00023163"/>
    </source>
</evidence>
<reference evidence="6 7" key="1">
    <citation type="submission" date="2016-10" db="EMBL/GenBank/DDBJ databases">
        <authorList>
            <person name="de Groot N.N."/>
        </authorList>
    </citation>
    <scope>NUCLEOTIDE SEQUENCE [LARGE SCALE GENOMIC DNA]</scope>
    <source>
        <strain evidence="6 7">DSM 43357</strain>
    </source>
</reference>
<dbReference type="OrthoDB" id="9785139at2"/>
<dbReference type="SUPFAM" id="SSF47413">
    <property type="entry name" value="lambda repressor-like DNA-binding domains"/>
    <property type="match status" value="1"/>
</dbReference>
<keyword evidence="2" id="KW-0805">Transcription regulation</keyword>
<organism evidence="6 7">
    <name type="scientific">Nonomuraea pusilla</name>
    <dbReference type="NCBI Taxonomy" id="46177"/>
    <lineage>
        <taxon>Bacteria</taxon>
        <taxon>Bacillati</taxon>
        <taxon>Actinomycetota</taxon>
        <taxon>Actinomycetes</taxon>
        <taxon>Streptosporangiales</taxon>
        <taxon>Streptosporangiaceae</taxon>
        <taxon>Nonomuraea</taxon>
    </lineage>
</organism>
<dbReference type="Gene3D" id="1.10.260.40">
    <property type="entry name" value="lambda repressor-like DNA-binding domains"/>
    <property type="match status" value="1"/>
</dbReference>
<evidence type="ECO:0000313" key="6">
    <source>
        <dbReference type="EMBL" id="SEN52856.1"/>
    </source>
</evidence>
<dbReference type="CDD" id="cd01392">
    <property type="entry name" value="HTH_LacI"/>
    <property type="match status" value="1"/>
</dbReference>
<keyword evidence="1" id="KW-0678">Repressor</keyword>